<dbReference type="PANTHER" id="PTHR22639:SF10">
    <property type="match status" value="1"/>
</dbReference>
<keyword evidence="1" id="KW-0862">Zinc</keyword>
<reference evidence="5" key="1">
    <citation type="journal article" date="2016" name="Nature">
        <title>Genome evolution in the allotetraploid frog Xenopus laevis.</title>
        <authorList>
            <person name="Session A.M."/>
            <person name="Uno Y."/>
            <person name="Kwon T."/>
            <person name="Chapman J.A."/>
            <person name="Toyoda A."/>
            <person name="Takahashi S."/>
            <person name="Fukui A."/>
            <person name="Hikosaka A."/>
            <person name="Suzuki A."/>
            <person name="Kondo M."/>
            <person name="van Heeringen S.J."/>
            <person name="Quigley I."/>
            <person name="Heinz S."/>
            <person name="Ogino H."/>
            <person name="Ochi H."/>
            <person name="Hellsten U."/>
            <person name="Lyons J.B."/>
            <person name="Simakov O."/>
            <person name="Putnam N."/>
            <person name="Stites J."/>
            <person name="Kuroki Y."/>
            <person name="Tanaka T."/>
            <person name="Michiue T."/>
            <person name="Watanabe M."/>
            <person name="Bogdanovic O."/>
            <person name="Lister R."/>
            <person name="Georgiou G."/>
            <person name="Paranjpe S.S."/>
            <person name="van Kruijsbergen I."/>
            <person name="Shu S."/>
            <person name="Carlson J."/>
            <person name="Kinoshita T."/>
            <person name="Ohta Y."/>
            <person name="Mawaribuchi S."/>
            <person name="Jenkins J."/>
            <person name="Grimwood J."/>
            <person name="Schmutz J."/>
            <person name="Mitros T."/>
            <person name="Mozaffari S.V."/>
            <person name="Suzuki Y."/>
            <person name="Haramoto Y."/>
            <person name="Yamamoto T.S."/>
            <person name="Takagi C."/>
            <person name="Heald R."/>
            <person name="Miller K."/>
            <person name="Haudenschild C."/>
            <person name="Kitzman J."/>
            <person name="Nakayama T."/>
            <person name="Izutsu Y."/>
            <person name="Robert J."/>
            <person name="Fortriede J."/>
            <person name="Burns K."/>
            <person name="Lotay V."/>
            <person name="Karimi K."/>
            <person name="Yasuoka Y."/>
            <person name="Dichmann D.S."/>
            <person name="Flajnik M.F."/>
            <person name="Houston D.W."/>
            <person name="Shendure J."/>
            <person name="DuPasquier L."/>
            <person name="Vize P.D."/>
            <person name="Zorn A.M."/>
            <person name="Ito M."/>
            <person name="Marcotte E.M."/>
            <person name="Wallingford J.B."/>
            <person name="Ito Y."/>
            <person name="Asashima M."/>
            <person name="Ueno N."/>
            <person name="Matsuda Y."/>
            <person name="Veenstra G.J."/>
            <person name="Fujiyama A."/>
            <person name="Harland R.M."/>
            <person name="Taira M."/>
            <person name="Rokhsar D.S."/>
        </authorList>
    </citation>
    <scope>NUCLEOTIDE SEQUENCE [LARGE SCALE GENOMIC DNA]</scope>
    <source>
        <strain evidence="5">J</strain>
    </source>
</reference>
<dbReference type="Pfam" id="PF23057">
    <property type="entry name" value="RBD_ZCCHC3_1st"/>
    <property type="match status" value="1"/>
</dbReference>
<dbReference type="EMBL" id="CM004468">
    <property type="protein sequence ID" value="OCT93869.1"/>
    <property type="molecule type" value="Genomic_DNA"/>
</dbReference>
<proteinExistence type="predicted"/>
<sequence length="365" mass="41096">MANASELTLALGASAHSEFAPMSLIKPWEDFYTNWPQCKEMEAPRELPCETVQENMQCTKDFLPVIEQQNPDPVQNAMDITHTDSVTGEKVVSEDEGGQQVECVSAVTGGTSDNRGDTCTEWLGVDTHDSTGTQERAPEPVKPNIWERRRLFARQTQRNEDFEGQVFKRRNVARIKWERENDIFAFISVSEVEFDISFKLSQGLERFWELYELKEGSLEPETKAATILFKNESIPPNYVLVWLQRRGSKRHMASNCDNKVCALCGARGHVSKECNTIHCNLCSSLDHTHHQCPDAWHNIVKACFGMVRELFGREEVIEQEVRMEAAEEGRPEGNVMEAAEGRVERIDGESEAGSSGRQGGGSPVQ</sequence>
<dbReference type="Proteomes" id="UP000694892">
    <property type="component" value="Chromosome 2L"/>
</dbReference>
<evidence type="ECO:0000256" key="2">
    <source>
        <dbReference type="SAM" id="MobiDB-lite"/>
    </source>
</evidence>
<dbReference type="InterPro" id="IPR042509">
    <property type="entry name" value="ZCCHC3"/>
</dbReference>
<keyword evidence="1" id="KW-0479">Metal-binding</keyword>
<gene>
    <name evidence="4" type="ORF">XELAEV_18011540mg</name>
</gene>
<dbReference type="PROSITE" id="PS50158">
    <property type="entry name" value="ZF_CCHC"/>
    <property type="match status" value="1"/>
</dbReference>
<dbReference type="GO" id="GO:0003723">
    <property type="term" value="F:RNA binding"/>
    <property type="evidence" value="ECO:0007669"/>
    <property type="project" value="InterPro"/>
</dbReference>
<dbReference type="InterPro" id="IPR001878">
    <property type="entry name" value="Znf_CCHC"/>
</dbReference>
<evidence type="ECO:0000259" key="3">
    <source>
        <dbReference type="PROSITE" id="PS50158"/>
    </source>
</evidence>
<feature type="compositionally biased region" description="Gly residues" evidence="2">
    <location>
        <begin position="356"/>
        <end position="365"/>
    </location>
</feature>
<dbReference type="GO" id="GO:0002218">
    <property type="term" value="P:activation of innate immune response"/>
    <property type="evidence" value="ECO:0007669"/>
    <property type="project" value="InterPro"/>
</dbReference>
<keyword evidence="1" id="KW-0863">Zinc-finger</keyword>
<dbReference type="GO" id="GO:0008270">
    <property type="term" value="F:zinc ion binding"/>
    <property type="evidence" value="ECO:0007669"/>
    <property type="project" value="UniProtKB-KW"/>
</dbReference>
<protein>
    <recommendedName>
        <fullName evidence="3">CCHC-type domain-containing protein</fullName>
    </recommendedName>
</protein>
<dbReference type="AlphaFoldDB" id="A0A974DKZ1"/>
<name>A0A974DKZ1_XENLA</name>
<feature type="compositionally biased region" description="Basic and acidic residues" evidence="2">
    <location>
        <begin position="339"/>
        <end position="348"/>
    </location>
</feature>
<feature type="region of interest" description="Disordered" evidence="2">
    <location>
        <begin position="324"/>
        <end position="365"/>
    </location>
</feature>
<evidence type="ECO:0000313" key="5">
    <source>
        <dbReference type="Proteomes" id="UP000694892"/>
    </source>
</evidence>
<accession>A0A974DKZ1</accession>
<evidence type="ECO:0000256" key="1">
    <source>
        <dbReference type="PROSITE-ProRule" id="PRU00047"/>
    </source>
</evidence>
<dbReference type="PANTHER" id="PTHR22639">
    <property type="entry name" value="GAG-RELATED PROTEIN"/>
    <property type="match status" value="1"/>
</dbReference>
<organism evidence="4 5">
    <name type="scientific">Xenopus laevis</name>
    <name type="common">African clawed frog</name>
    <dbReference type="NCBI Taxonomy" id="8355"/>
    <lineage>
        <taxon>Eukaryota</taxon>
        <taxon>Metazoa</taxon>
        <taxon>Chordata</taxon>
        <taxon>Craniata</taxon>
        <taxon>Vertebrata</taxon>
        <taxon>Euteleostomi</taxon>
        <taxon>Amphibia</taxon>
        <taxon>Batrachia</taxon>
        <taxon>Anura</taxon>
        <taxon>Pipoidea</taxon>
        <taxon>Pipidae</taxon>
        <taxon>Xenopodinae</taxon>
        <taxon>Xenopus</taxon>
        <taxon>Xenopus</taxon>
    </lineage>
</organism>
<dbReference type="InterPro" id="IPR057810">
    <property type="entry name" value="RBD_ZCCHC3_1st"/>
</dbReference>
<evidence type="ECO:0000313" key="4">
    <source>
        <dbReference type="EMBL" id="OCT93869.1"/>
    </source>
</evidence>
<dbReference type="GO" id="GO:0003690">
    <property type="term" value="F:double-stranded DNA binding"/>
    <property type="evidence" value="ECO:0007669"/>
    <property type="project" value="InterPro"/>
</dbReference>
<feature type="domain" description="CCHC-type" evidence="3">
    <location>
        <begin position="261"/>
        <end position="274"/>
    </location>
</feature>